<protein>
    <submittedName>
        <fullName evidence="3">Uncharacterized protein</fullName>
    </submittedName>
</protein>
<feature type="region of interest" description="Disordered" evidence="1">
    <location>
        <begin position="158"/>
        <end position="177"/>
    </location>
</feature>
<dbReference type="Proteomes" id="UP000712281">
    <property type="component" value="Unassembled WGS sequence"/>
</dbReference>
<proteinExistence type="predicted"/>
<comment type="caution">
    <text evidence="3">The sequence shown here is derived from an EMBL/GenBank/DDBJ whole genome shotgun (WGS) entry which is preliminary data.</text>
</comment>
<evidence type="ECO:0000256" key="1">
    <source>
        <dbReference type="SAM" id="MobiDB-lite"/>
    </source>
</evidence>
<evidence type="ECO:0000313" key="4">
    <source>
        <dbReference type="Proteomes" id="UP000712281"/>
    </source>
</evidence>
<keyword evidence="2" id="KW-0732">Signal</keyword>
<feature type="compositionally biased region" description="Low complexity" evidence="1">
    <location>
        <begin position="159"/>
        <end position="170"/>
    </location>
</feature>
<feature type="chain" id="PRO_5035861089" evidence="2">
    <location>
        <begin position="27"/>
        <end position="195"/>
    </location>
</feature>
<dbReference type="AlphaFoldDB" id="A0A8S9GXQ2"/>
<accession>A0A8S9GXQ2</accession>
<feature type="signal peptide" evidence="2">
    <location>
        <begin position="1"/>
        <end position="26"/>
    </location>
</feature>
<organism evidence="3 4">
    <name type="scientific">Brassica cretica</name>
    <name type="common">Mustard</name>
    <dbReference type="NCBI Taxonomy" id="69181"/>
    <lineage>
        <taxon>Eukaryota</taxon>
        <taxon>Viridiplantae</taxon>
        <taxon>Streptophyta</taxon>
        <taxon>Embryophyta</taxon>
        <taxon>Tracheophyta</taxon>
        <taxon>Spermatophyta</taxon>
        <taxon>Magnoliopsida</taxon>
        <taxon>eudicotyledons</taxon>
        <taxon>Gunneridae</taxon>
        <taxon>Pentapetalae</taxon>
        <taxon>rosids</taxon>
        <taxon>malvids</taxon>
        <taxon>Brassicales</taxon>
        <taxon>Brassicaceae</taxon>
        <taxon>Brassiceae</taxon>
        <taxon>Brassica</taxon>
    </lineage>
</organism>
<gene>
    <name evidence="3" type="ORF">F2Q68_00037102</name>
</gene>
<name>A0A8S9GXQ2_BRACR</name>
<sequence length="195" mass="21207">MSLAISSLILPPLLCLQILDVSAVQAASDQSSKSKALIVDEGLSSTADTLDDVQARRLVRSRSLPIHHGLRAEKCSSLVWVEVASRSKPKPKEPPYQSRSSVPVTNSKFAEEEELIYEAQRILRARLAAVGTSNPEPSASMSRKHARRKIRQQLYLLATSDTGDGSSNSTAVSVKNKDFGLASEGMNAYVEEPCR</sequence>
<evidence type="ECO:0000313" key="3">
    <source>
        <dbReference type="EMBL" id="KAF2550329.1"/>
    </source>
</evidence>
<dbReference type="EMBL" id="QGKW02001988">
    <property type="protein sequence ID" value="KAF2550329.1"/>
    <property type="molecule type" value="Genomic_DNA"/>
</dbReference>
<reference evidence="3" key="1">
    <citation type="submission" date="2019-12" db="EMBL/GenBank/DDBJ databases">
        <title>Genome sequencing and annotation of Brassica cretica.</title>
        <authorList>
            <person name="Studholme D.J."/>
            <person name="Sarris P.F."/>
        </authorList>
    </citation>
    <scope>NUCLEOTIDE SEQUENCE</scope>
    <source>
        <strain evidence="3">PFS-001/15</strain>
        <tissue evidence="3">Leaf</tissue>
    </source>
</reference>
<evidence type="ECO:0000256" key="2">
    <source>
        <dbReference type="SAM" id="SignalP"/>
    </source>
</evidence>